<name>A0ABU0ZRN2_9ACTN</name>
<dbReference type="GO" id="GO:0005524">
    <property type="term" value="F:ATP binding"/>
    <property type="evidence" value="ECO:0007669"/>
    <property type="project" value="UniProtKB-KW"/>
</dbReference>
<dbReference type="EMBL" id="JAVHUY010000036">
    <property type="protein sequence ID" value="MDQ7908994.1"/>
    <property type="molecule type" value="Genomic_DNA"/>
</dbReference>
<dbReference type="InterPro" id="IPR036513">
    <property type="entry name" value="STAS_dom_sf"/>
</dbReference>
<dbReference type="SUPFAM" id="SSF52091">
    <property type="entry name" value="SpoIIaa-like"/>
    <property type="match status" value="1"/>
</dbReference>
<evidence type="ECO:0000313" key="3">
    <source>
        <dbReference type="Proteomes" id="UP001230908"/>
    </source>
</evidence>
<keyword evidence="2" id="KW-0067">ATP-binding</keyword>
<dbReference type="InterPro" id="IPR002645">
    <property type="entry name" value="STAS_dom"/>
</dbReference>
<dbReference type="PROSITE" id="PS50801">
    <property type="entry name" value="STAS"/>
    <property type="match status" value="1"/>
</dbReference>
<dbReference type="InterPro" id="IPR036890">
    <property type="entry name" value="HATPase_C_sf"/>
</dbReference>
<reference evidence="2 3" key="1">
    <citation type="submission" date="2023-08" db="EMBL/GenBank/DDBJ databases">
        <title>Phytohabitans sansha sp. nov., isolated from marine sediment.</title>
        <authorList>
            <person name="Zhao Y."/>
            <person name="Yi K."/>
        </authorList>
    </citation>
    <scope>NUCLEOTIDE SEQUENCE [LARGE SCALE GENOMIC DNA]</scope>
    <source>
        <strain evidence="2 3">ZYX-F-186</strain>
    </source>
</reference>
<dbReference type="Gene3D" id="3.30.750.24">
    <property type="entry name" value="STAS domain"/>
    <property type="match status" value="1"/>
</dbReference>
<organism evidence="2 3">
    <name type="scientific">Phytohabitans maris</name>
    <dbReference type="NCBI Taxonomy" id="3071409"/>
    <lineage>
        <taxon>Bacteria</taxon>
        <taxon>Bacillati</taxon>
        <taxon>Actinomycetota</taxon>
        <taxon>Actinomycetes</taxon>
        <taxon>Micromonosporales</taxon>
        <taxon>Micromonosporaceae</taxon>
    </lineage>
</organism>
<sequence length="248" mass="26836">MLQRLRCTTAHEPPLAVLRADGALTLRTAAQLRAALLKCLAEQPIAILVDAAGLTVGEDLSLTAFMAAARHAAAWPAVPLLVCAPPRDMRAALRRLGADHHLRLCTDLDHGRAVATRREPPAQVRDEFPAAAASVRAARSLVSGLCERWRLPVVEPARLVTTELVDHAVRHAGTPIELTVTHGRRHLHLAVRDFRQRRSRLLGPEGTAAPGGRRPPLIEAVSASWGCTLLPDGKVTWASLHLTARSRI</sequence>
<keyword evidence="3" id="KW-1185">Reference proteome</keyword>
<dbReference type="CDD" id="cd16936">
    <property type="entry name" value="HATPase_RsbW-like"/>
    <property type="match status" value="1"/>
</dbReference>
<accession>A0ABU0ZRN2</accession>
<keyword evidence="2" id="KW-0547">Nucleotide-binding</keyword>
<evidence type="ECO:0000259" key="1">
    <source>
        <dbReference type="PROSITE" id="PS50801"/>
    </source>
</evidence>
<dbReference type="PANTHER" id="PTHR35526:SF3">
    <property type="entry name" value="ANTI-SIGMA-F FACTOR RSBW"/>
    <property type="match status" value="1"/>
</dbReference>
<dbReference type="PANTHER" id="PTHR35526">
    <property type="entry name" value="ANTI-SIGMA-F FACTOR RSBW-RELATED"/>
    <property type="match status" value="1"/>
</dbReference>
<proteinExistence type="predicted"/>
<dbReference type="Gene3D" id="3.30.565.10">
    <property type="entry name" value="Histidine kinase-like ATPase, C-terminal domain"/>
    <property type="match status" value="1"/>
</dbReference>
<evidence type="ECO:0000313" key="2">
    <source>
        <dbReference type="EMBL" id="MDQ7908994.1"/>
    </source>
</evidence>
<feature type="domain" description="STAS" evidence="1">
    <location>
        <begin position="5"/>
        <end position="97"/>
    </location>
</feature>
<dbReference type="InterPro" id="IPR050267">
    <property type="entry name" value="Anti-sigma-factor_SerPK"/>
</dbReference>
<dbReference type="Proteomes" id="UP001230908">
    <property type="component" value="Unassembled WGS sequence"/>
</dbReference>
<dbReference type="RefSeq" id="WP_308716259.1">
    <property type="nucleotide sequence ID" value="NZ_JAVHUY010000036.1"/>
</dbReference>
<comment type="caution">
    <text evidence="2">The sequence shown here is derived from an EMBL/GenBank/DDBJ whole genome shotgun (WGS) entry which is preliminary data.</text>
</comment>
<gene>
    <name evidence="2" type="ORF">RB614_31165</name>
</gene>
<protein>
    <submittedName>
        <fullName evidence="2">ATP-binding protein</fullName>
    </submittedName>
</protein>